<gene>
    <name evidence="4" type="ORF">FJM67_07680</name>
</gene>
<dbReference type="CDD" id="cd00130">
    <property type="entry name" value="PAS"/>
    <property type="match status" value="1"/>
</dbReference>
<name>A0A501WV75_9GAMM</name>
<keyword evidence="1" id="KW-0175">Coiled coil</keyword>
<dbReference type="Pfam" id="PF00989">
    <property type="entry name" value="PAS"/>
    <property type="match status" value="1"/>
</dbReference>
<evidence type="ECO:0000259" key="3">
    <source>
        <dbReference type="PROSITE" id="PS50112"/>
    </source>
</evidence>
<comment type="caution">
    <text evidence="4">The sequence shown here is derived from an EMBL/GenBank/DDBJ whole genome shotgun (WGS) entry which is preliminary data.</text>
</comment>
<dbReference type="AlphaFoldDB" id="A0A501WV75"/>
<evidence type="ECO:0000313" key="4">
    <source>
        <dbReference type="EMBL" id="TPE52310.1"/>
    </source>
</evidence>
<dbReference type="InterPro" id="IPR013767">
    <property type="entry name" value="PAS_fold"/>
</dbReference>
<dbReference type="Gene3D" id="3.30.450.20">
    <property type="entry name" value="PAS domain"/>
    <property type="match status" value="1"/>
</dbReference>
<evidence type="ECO:0000313" key="5">
    <source>
        <dbReference type="Proteomes" id="UP000315901"/>
    </source>
</evidence>
<evidence type="ECO:0000256" key="2">
    <source>
        <dbReference type="SAM" id="Phobius"/>
    </source>
</evidence>
<feature type="transmembrane region" description="Helical" evidence="2">
    <location>
        <begin position="32"/>
        <end position="55"/>
    </location>
</feature>
<keyword evidence="2" id="KW-0472">Membrane</keyword>
<dbReference type="RefSeq" id="WP_140588211.1">
    <property type="nucleotide sequence ID" value="NZ_VFRR01000012.1"/>
</dbReference>
<accession>A0A501WV75</accession>
<feature type="domain" description="PAS" evidence="3">
    <location>
        <begin position="113"/>
        <end position="160"/>
    </location>
</feature>
<dbReference type="Proteomes" id="UP000315901">
    <property type="component" value="Unassembled WGS sequence"/>
</dbReference>
<keyword evidence="2" id="KW-1133">Transmembrane helix</keyword>
<dbReference type="InterPro" id="IPR000014">
    <property type="entry name" value="PAS"/>
</dbReference>
<proteinExistence type="predicted"/>
<dbReference type="InterPro" id="IPR035965">
    <property type="entry name" value="PAS-like_dom_sf"/>
</dbReference>
<dbReference type="GO" id="GO:0006355">
    <property type="term" value="P:regulation of DNA-templated transcription"/>
    <property type="evidence" value="ECO:0007669"/>
    <property type="project" value="InterPro"/>
</dbReference>
<sequence length="257" mass="28505">MTRFNGLLLVVITVLLGIVAGLFLLAPLTPSAVSPVVGYCLVSLLLLAVVAVVALRHRLLKHLVHHPSLEHLHIDVDGLGVVKRLADRCVAQVVAMEQIKQALESQRLQRKEYRSLAAALLNQIGEGAFVLDRCGRVILVNQDAQAMTGYKEDDLINKSLDIALLSKLDMLYLHGWQSELAANKPVWLECPHTDVLTHRHGGHKQCEWMLELLPETAIGTYLLRIAPPRGSGTMRRELLLRGNPDRGIETPTRLNSR</sequence>
<dbReference type="OrthoDB" id="9792686at2"/>
<keyword evidence="5" id="KW-1185">Reference proteome</keyword>
<protein>
    <submittedName>
        <fullName evidence="4">PAS domain-containing protein</fullName>
    </submittedName>
</protein>
<dbReference type="SUPFAM" id="SSF55785">
    <property type="entry name" value="PYP-like sensor domain (PAS domain)"/>
    <property type="match status" value="1"/>
</dbReference>
<dbReference type="PROSITE" id="PS50112">
    <property type="entry name" value="PAS"/>
    <property type="match status" value="1"/>
</dbReference>
<organism evidence="4 5">
    <name type="scientific">Maribrevibacterium harenarium</name>
    <dbReference type="NCBI Taxonomy" id="2589817"/>
    <lineage>
        <taxon>Bacteria</taxon>
        <taxon>Pseudomonadati</taxon>
        <taxon>Pseudomonadota</taxon>
        <taxon>Gammaproteobacteria</taxon>
        <taxon>Oceanospirillales</taxon>
        <taxon>Oceanospirillaceae</taxon>
        <taxon>Maribrevibacterium</taxon>
    </lineage>
</organism>
<keyword evidence="2" id="KW-0812">Transmembrane</keyword>
<dbReference type="NCBIfam" id="TIGR00229">
    <property type="entry name" value="sensory_box"/>
    <property type="match status" value="1"/>
</dbReference>
<dbReference type="SMART" id="SM00091">
    <property type="entry name" value="PAS"/>
    <property type="match status" value="1"/>
</dbReference>
<evidence type="ECO:0000256" key="1">
    <source>
        <dbReference type="SAM" id="Coils"/>
    </source>
</evidence>
<feature type="transmembrane region" description="Helical" evidence="2">
    <location>
        <begin position="7"/>
        <end position="26"/>
    </location>
</feature>
<feature type="coiled-coil region" evidence="1">
    <location>
        <begin position="96"/>
        <end position="123"/>
    </location>
</feature>
<dbReference type="EMBL" id="VFRR01000012">
    <property type="protein sequence ID" value="TPE52310.1"/>
    <property type="molecule type" value="Genomic_DNA"/>
</dbReference>
<reference evidence="4 5" key="1">
    <citation type="submission" date="2019-06" db="EMBL/GenBank/DDBJ databases">
        <title>A novel bacterium of genus Marinomonas, isolated from coastal sand.</title>
        <authorList>
            <person name="Huang H."/>
            <person name="Mo K."/>
            <person name="Hu Y."/>
        </authorList>
    </citation>
    <scope>NUCLEOTIDE SEQUENCE [LARGE SCALE GENOMIC DNA]</scope>
    <source>
        <strain evidence="4 5">HB171799</strain>
    </source>
</reference>